<evidence type="ECO:0000313" key="2">
    <source>
        <dbReference type="Proteomes" id="UP000314294"/>
    </source>
</evidence>
<accession>A0A4Z2JGS8</accession>
<evidence type="ECO:0000313" key="1">
    <source>
        <dbReference type="EMBL" id="TNN89171.1"/>
    </source>
</evidence>
<dbReference type="Proteomes" id="UP000314294">
    <property type="component" value="Unassembled WGS sequence"/>
</dbReference>
<dbReference type="AlphaFoldDB" id="A0A4Z2JGS8"/>
<protein>
    <submittedName>
        <fullName evidence="1">Uncharacterized protein</fullName>
    </submittedName>
</protein>
<sequence length="107" mass="11639">MEEQEKLQHTMVSRAEVYEDIVEGIKPLSITSGAALSAPANEWLCEEGAEKTSLHPETSANARPLGPRQRSANSLVLIAGLRFSTTASLLSRWATDSNWKSAGSKRN</sequence>
<gene>
    <name evidence="1" type="ORF">EYF80_000459</name>
</gene>
<dbReference type="EMBL" id="SRLO01000002">
    <property type="protein sequence ID" value="TNN89171.1"/>
    <property type="molecule type" value="Genomic_DNA"/>
</dbReference>
<proteinExistence type="predicted"/>
<comment type="caution">
    <text evidence="1">The sequence shown here is derived from an EMBL/GenBank/DDBJ whole genome shotgun (WGS) entry which is preliminary data.</text>
</comment>
<name>A0A4Z2JGS8_9TELE</name>
<organism evidence="1 2">
    <name type="scientific">Liparis tanakae</name>
    <name type="common">Tanaka's snailfish</name>
    <dbReference type="NCBI Taxonomy" id="230148"/>
    <lineage>
        <taxon>Eukaryota</taxon>
        <taxon>Metazoa</taxon>
        <taxon>Chordata</taxon>
        <taxon>Craniata</taxon>
        <taxon>Vertebrata</taxon>
        <taxon>Euteleostomi</taxon>
        <taxon>Actinopterygii</taxon>
        <taxon>Neopterygii</taxon>
        <taxon>Teleostei</taxon>
        <taxon>Neoteleostei</taxon>
        <taxon>Acanthomorphata</taxon>
        <taxon>Eupercaria</taxon>
        <taxon>Perciformes</taxon>
        <taxon>Cottioidei</taxon>
        <taxon>Cottales</taxon>
        <taxon>Liparidae</taxon>
        <taxon>Liparis</taxon>
    </lineage>
</organism>
<reference evidence="1 2" key="1">
    <citation type="submission" date="2019-03" db="EMBL/GenBank/DDBJ databases">
        <title>First draft genome of Liparis tanakae, snailfish: a comprehensive survey of snailfish specific genes.</title>
        <authorList>
            <person name="Kim W."/>
            <person name="Song I."/>
            <person name="Jeong J.-H."/>
            <person name="Kim D."/>
            <person name="Kim S."/>
            <person name="Ryu S."/>
            <person name="Song J.Y."/>
            <person name="Lee S.K."/>
        </authorList>
    </citation>
    <scope>NUCLEOTIDE SEQUENCE [LARGE SCALE GENOMIC DNA]</scope>
    <source>
        <tissue evidence="1">Muscle</tissue>
    </source>
</reference>
<keyword evidence="2" id="KW-1185">Reference proteome</keyword>